<protein>
    <recommendedName>
        <fullName evidence="4">Tfp pilus assembly protein FimV</fullName>
    </recommendedName>
</protein>
<keyword evidence="3" id="KW-1185">Reference proteome</keyword>
<dbReference type="Proteomes" id="UP000637632">
    <property type="component" value="Unassembled WGS sequence"/>
</dbReference>
<accession>A0ABR6XI83</accession>
<feature type="compositionally biased region" description="Pro residues" evidence="1">
    <location>
        <begin position="127"/>
        <end position="137"/>
    </location>
</feature>
<dbReference type="InterPro" id="IPR050026">
    <property type="entry name" value="PHA_gran_PhaM_N"/>
</dbReference>
<name>A0ABR6XI83_9BURK</name>
<feature type="compositionally biased region" description="Basic and acidic residues" evidence="1">
    <location>
        <begin position="209"/>
        <end position="222"/>
    </location>
</feature>
<sequence length="288" mass="29939">MSNPFSGSDIPGMNSMGDPLGFIKKLWGSMNVPGMVAPPMSVDELDKKIQDLKTVESWLNVNMNMLRGTIQALEVQRATIATLQSLGENFAQHMQQASAQANAQASAAQTDIPKPGSSNASDHTSWPMPPASAPAPAPEQESAPAPAPEPEPEPEPESIPQQTAETAEKTVNSSSGNDASAPFANPAAWWNLLQNQFKQAVSQAMEGDGLAKETLSKADATKPKTNARPGKSATASAKTAAKSTAKASASAATKSKNKTGVSSKTASKSTPKTATKTAAKTTTKTPQK</sequence>
<dbReference type="NCBIfam" id="NF043076">
    <property type="entry name" value="PHA_gran_PhaM"/>
    <property type="match status" value="1"/>
</dbReference>
<feature type="region of interest" description="Disordered" evidence="1">
    <location>
        <begin position="207"/>
        <end position="288"/>
    </location>
</feature>
<feature type="compositionally biased region" description="Polar residues" evidence="1">
    <location>
        <begin position="163"/>
        <end position="178"/>
    </location>
</feature>
<reference evidence="2 3" key="1">
    <citation type="submission" date="2020-08" db="EMBL/GenBank/DDBJ databases">
        <title>Novel species isolated from subtropical streams in China.</title>
        <authorList>
            <person name="Lu H."/>
        </authorList>
    </citation>
    <scope>NUCLEOTIDE SEQUENCE [LARGE SCALE GENOMIC DNA]</scope>
    <source>
        <strain evidence="2 3">CCTCC AB 2015119</strain>
    </source>
</reference>
<evidence type="ECO:0000313" key="3">
    <source>
        <dbReference type="Proteomes" id="UP000637632"/>
    </source>
</evidence>
<feature type="compositionally biased region" description="Low complexity" evidence="1">
    <location>
        <begin position="94"/>
        <end position="109"/>
    </location>
</feature>
<organism evidence="2 3">
    <name type="scientific">Undibacterium aquatile</name>
    <dbReference type="NCBI Taxonomy" id="1537398"/>
    <lineage>
        <taxon>Bacteria</taxon>
        <taxon>Pseudomonadati</taxon>
        <taxon>Pseudomonadota</taxon>
        <taxon>Betaproteobacteria</taxon>
        <taxon>Burkholderiales</taxon>
        <taxon>Oxalobacteraceae</taxon>
        <taxon>Undibacterium</taxon>
    </lineage>
</organism>
<feature type="region of interest" description="Disordered" evidence="1">
    <location>
        <begin position="94"/>
        <end position="183"/>
    </location>
</feature>
<proteinExistence type="predicted"/>
<dbReference type="EMBL" id="JACOFT010000005">
    <property type="protein sequence ID" value="MBC3812582.1"/>
    <property type="molecule type" value="Genomic_DNA"/>
</dbReference>
<evidence type="ECO:0000313" key="2">
    <source>
        <dbReference type="EMBL" id="MBC3812582.1"/>
    </source>
</evidence>
<feature type="compositionally biased region" description="Low complexity" evidence="1">
    <location>
        <begin position="262"/>
        <end position="288"/>
    </location>
</feature>
<gene>
    <name evidence="2" type="ORF">H8K26_14130</name>
</gene>
<feature type="compositionally biased region" description="Low complexity" evidence="1">
    <location>
        <begin position="231"/>
        <end position="254"/>
    </location>
</feature>
<evidence type="ECO:0000256" key="1">
    <source>
        <dbReference type="SAM" id="MobiDB-lite"/>
    </source>
</evidence>
<comment type="caution">
    <text evidence="2">The sequence shown here is derived from an EMBL/GenBank/DDBJ whole genome shotgun (WGS) entry which is preliminary data.</text>
</comment>
<evidence type="ECO:0008006" key="4">
    <source>
        <dbReference type="Google" id="ProtNLM"/>
    </source>
</evidence>
<dbReference type="RefSeq" id="WP_190480408.1">
    <property type="nucleotide sequence ID" value="NZ_JACOFT010000005.1"/>
</dbReference>